<dbReference type="SUPFAM" id="SSF102735">
    <property type="entry name" value="Trigger factor ribosome-binding domain"/>
    <property type="match status" value="1"/>
</dbReference>
<dbReference type="PANTHER" id="PTHR30560">
    <property type="entry name" value="TRIGGER FACTOR CHAPERONE AND PEPTIDYL-PROLYL CIS/TRANS ISOMERASE"/>
    <property type="match status" value="1"/>
</dbReference>
<dbReference type="EMBL" id="JBHLYQ010000069">
    <property type="protein sequence ID" value="MFC0082077.1"/>
    <property type="molecule type" value="Genomic_DNA"/>
</dbReference>
<dbReference type="SUPFAM" id="SSF54534">
    <property type="entry name" value="FKBP-like"/>
    <property type="match status" value="1"/>
</dbReference>
<keyword evidence="9 11" id="KW-0131">Cell cycle</keyword>
<evidence type="ECO:0000313" key="16">
    <source>
        <dbReference type="Proteomes" id="UP001589788"/>
    </source>
</evidence>
<keyword evidence="11" id="KW-0963">Cytoplasm</keyword>
<keyword evidence="8 11" id="KW-0413">Isomerase</keyword>
<dbReference type="InterPro" id="IPR027304">
    <property type="entry name" value="Trigger_fact/SurA_dom_sf"/>
</dbReference>
<organism evidence="15 16">
    <name type="scientific">Aciditerrimonas ferrireducens</name>
    <dbReference type="NCBI Taxonomy" id="667306"/>
    <lineage>
        <taxon>Bacteria</taxon>
        <taxon>Bacillati</taxon>
        <taxon>Actinomycetota</taxon>
        <taxon>Acidimicrobiia</taxon>
        <taxon>Acidimicrobiales</taxon>
        <taxon>Acidimicrobiaceae</taxon>
        <taxon>Aciditerrimonas</taxon>
    </lineage>
</organism>
<keyword evidence="7 11" id="KW-0143">Chaperone</keyword>
<dbReference type="EC" id="5.2.1.8" evidence="3 11"/>
<keyword evidence="6 11" id="KW-0697">Rotamase</keyword>
<dbReference type="Gene3D" id="1.10.3120.10">
    <property type="entry name" value="Trigger factor, C-terminal domain"/>
    <property type="match status" value="1"/>
</dbReference>
<gene>
    <name evidence="11 15" type="primary">tig</name>
    <name evidence="15" type="ORF">ACFFRE_07935</name>
</gene>
<dbReference type="GO" id="GO:0003755">
    <property type="term" value="F:peptidyl-prolyl cis-trans isomerase activity"/>
    <property type="evidence" value="ECO:0007669"/>
    <property type="project" value="UniProtKB-EC"/>
</dbReference>
<comment type="caution">
    <text evidence="15">The sequence shown here is derived from an EMBL/GenBank/DDBJ whole genome shotgun (WGS) entry which is preliminary data.</text>
</comment>
<dbReference type="Gene3D" id="3.10.50.40">
    <property type="match status" value="1"/>
</dbReference>
<dbReference type="PANTHER" id="PTHR30560:SF3">
    <property type="entry name" value="TRIGGER FACTOR-LIKE PROTEIN TIG, CHLOROPLASTIC"/>
    <property type="match status" value="1"/>
</dbReference>
<evidence type="ECO:0000256" key="8">
    <source>
        <dbReference type="ARBA" id="ARBA00023235"/>
    </source>
</evidence>
<reference evidence="15 16" key="1">
    <citation type="submission" date="2024-09" db="EMBL/GenBank/DDBJ databases">
        <authorList>
            <person name="Sun Q."/>
            <person name="Mori K."/>
        </authorList>
    </citation>
    <scope>NUCLEOTIDE SEQUENCE [LARGE SCALE GENOMIC DNA]</scope>
    <source>
        <strain evidence="15 16">JCM 15389</strain>
    </source>
</reference>
<dbReference type="Pfam" id="PF05698">
    <property type="entry name" value="Trigger_C"/>
    <property type="match status" value="1"/>
</dbReference>
<evidence type="ECO:0000259" key="14">
    <source>
        <dbReference type="Pfam" id="PF05698"/>
    </source>
</evidence>
<dbReference type="HAMAP" id="MF_00303">
    <property type="entry name" value="Trigger_factor_Tig"/>
    <property type="match status" value="1"/>
</dbReference>
<evidence type="ECO:0000256" key="4">
    <source>
        <dbReference type="ARBA" id="ARBA00016902"/>
    </source>
</evidence>
<dbReference type="PIRSF" id="PIRSF003095">
    <property type="entry name" value="Trigger_factor"/>
    <property type="match status" value="1"/>
</dbReference>
<proteinExistence type="inferred from homology"/>
<evidence type="ECO:0000256" key="11">
    <source>
        <dbReference type="HAMAP-Rule" id="MF_00303"/>
    </source>
</evidence>
<comment type="domain">
    <text evidence="11">Consists of 3 domains; the N-terminus binds the ribosome, the middle domain has PPIase activity, while the C-terminus has intrinsic chaperone activity on its own.</text>
</comment>
<evidence type="ECO:0000256" key="1">
    <source>
        <dbReference type="ARBA" id="ARBA00000971"/>
    </source>
</evidence>
<dbReference type="InterPro" id="IPR046357">
    <property type="entry name" value="PPIase_dom_sf"/>
</dbReference>
<dbReference type="RefSeq" id="WP_377789505.1">
    <property type="nucleotide sequence ID" value="NZ_JBHLYQ010000069.1"/>
</dbReference>
<dbReference type="InterPro" id="IPR008881">
    <property type="entry name" value="Trigger_fac_ribosome-bd_bac"/>
</dbReference>
<evidence type="ECO:0000256" key="7">
    <source>
        <dbReference type="ARBA" id="ARBA00023186"/>
    </source>
</evidence>
<dbReference type="InterPro" id="IPR036611">
    <property type="entry name" value="Trigger_fac_ribosome-bd_sf"/>
</dbReference>
<dbReference type="InterPro" id="IPR005215">
    <property type="entry name" value="Trig_fac"/>
</dbReference>
<dbReference type="InterPro" id="IPR037041">
    <property type="entry name" value="Trigger_fac_C_sf"/>
</dbReference>
<comment type="function">
    <text evidence="11">Involved in protein export. Acts as a chaperone by maintaining the newly synthesized protein in an open conformation. Functions as a peptidyl-prolyl cis-trans isomerase.</text>
</comment>
<feature type="domain" description="Trigger factor C-terminal" evidence="14">
    <location>
        <begin position="253"/>
        <end position="412"/>
    </location>
</feature>
<evidence type="ECO:0000313" key="15">
    <source>
        <dbReference type="EMBL" id="MFC0082077.1"/>
    </source>
</evidence>
<sequence>MRATAEPVEGNRVKLSIELDPAEVDRAVEATVRRLSRQVRVPGFRPGKVPRRVIESRLGGPLALREEAVSDLLPEVYAQAVAETAIDPIGAPEVDVRGLADAGPLTVDALVEVRPQVSVAGYQGLEVTLPGLSVDDEEVEEQLTRLRRQHGELRTADRPAIDGDFVTVDLHASREGADDLDVQDYVYELGSASALPELDEHLRGAKPGEVLTYEAELPEQGPMTVRVLVKEVQENVLPEATDEWAAEVSDKETLAELRADLRARLRRVKQARALALRRERALEALVALVAEEPPEVLVEQEIDERLHEFGHQLAGQGMTLEQLLQATGRDEAALRDELREEARRAVLADLALRALADAEGIEIDEAELDDAVAEAAGQLGLAPAELRQRLERTGRLAAVRSERRKAKALAWLEEHVALVDEDGNPLDRAVLEAGDPAAPSPDDEPGGEEPAGEGNDVEVEA</sequence>
<dbReference type="Gene3D" id="3.30.70.1050">
    <property type="entry name" value="Trigger factor ribosome-binding domain"/>
    <property type="match status" value="1"/>
</dbReference>
<evidence type="ECO:0000256" key="12">
    <source>
        <dbReference type="SAM" id="MobiDB-lite"/>
    </source>
</evidence>
<dbReference type="Proteomes" id="UP001589788">
    <property type="component" value="Unassembled WGS sequence"/>
</dbReference>
<dbReference type="NCBIfam" id="TIGR00115">
    <property type="entry name" value="tig"/>
    <property type="match status" value="1"/>
</dbReference>
<accession>A0ABV6C728</accession>
<dbReference type="InterPro" id="IPR008880">
    <property type="entry name" value="Trigger_fac_C"/>
</dbReference>
<protein>
    <recommendedName>
        <fullName evidence="4 11">Trigger factor</fullName>
        <shortName evidence="11">TF</shortName>
        <ecNumber evidence="3 11">5.2.1.8</ecNumber>
    </recommendedName>
    <alternativeName>
        <fullName evidence="10 11">PPIase</fullName>
    </alternativeName>
</protein>
<keyword evidence="16" id="KW-1185">Reference proteome</keyword>
<evidence type="ECO:0000259" key="13">
    <source>
        <dbReference type="Pfam" id="PF05697"/>
    </source>
</evidence>
<evidence type="ECO:0000256" key="2">
    <source>
        <dbReference type="ARBA" id="ARBA00005464"/>
    </source>
</evidence>
<feature type="compositionally biased region" description="Acidic residues" evidence="12">
    <location>
        <begin position="441"/>
        <end position="461"/>
    </location>
</feature>
<dbReference type="SUPFAM" id="SSF109998">
    <property type="entry name" value="Triger factor/SurA peptide-binding domain-like"/>
    <property type="match status" value="1"/>
</dbReference>
<evidence type="ECO:0000256" key="10">
    <source>
        <dbReference type="ARBA" id="ARBA00029986"/>
    </source>
</evidence>
<comment type="similarity">
    <text evidence="2 11">Belongs to the FKBP-type PPIase family. Tig subfamily.</text>
</comment>
<name>A0ABV6C728_9ACTN</name>
<evidence type="ECO:0000256" key="5">
    <source>
        <dbReference type="ARBA" id="ARBA00022618"/>
    </source>
</evidence>
<comment type="catalytic activity">
    <reaction evidence="1 11">
        <text>[protein]-peptidylproline (omega=180) = [protein]-peptidylproline (omega=0)</text>
        <dbReference type="Rhea" id="RHEA:16237"/>
        <dbReference type="Rhea" id="RHEA-COMP:10747"/>
        <dbReference type="Rhea" id="RHEA-COMP:10748"/>
        <dbReference type="ChEBI" id="CHEBI:83833"/>
        <dbReference type="ChEBI" id="CHEBI:83834"/>
        <dbReference type="EC" id="5.2.1.8"/>
    </reaction>
</comment>
<dbReference type="Pfam" id="PF05697">
    <property type="entry name" value="Trigger_N"/>
    <property type="match status" value="1"/>
</dbReference>
<evidence type="ECO:0000256" key="9">
    <source>
        <dbReference type="ARBA" id="ARBA00023306"/>
    </source>
</evidence>
<evidence type="ECO:0000256" key="3">
    <source>
        <dbReference type="ARBA" id="ARBA00013194"/>
    </source>
</evidence>
<feature type="domain" description="Trigger factor ribosome-binding bacterial" evidence="13">
    <location>
        <begin position="1"/>
        <end position="146"/>
    </location>
</feature>
<comment type="subcellular location">
    <subcellularLocation>
        <location evidence="11">Cytoplasm</location>
    </subcellularLocation>
    <text evidence="11">About half TF is bound to the ribosome near the polypeptide exit tunnel while the other half is free in the cytoplasm.</text>
</comment>
<feature type="region of interest" description="Disordered" evidence="12">
    <location>
        <begin position="428"/>
        <end position="461"/>
    </location>
</feature>
<keyword evidence="5 11" id="KW-0132">Cell division</keyword>
<evidence type="ECO:0000256" key="6">
    <source>
        <dbReference type="ARBA" id="ARBA00023110"/>
    </source>
</evidence>